<organism evidence="3 4">
    <name type="scientific">Methylobacterium aquaticum</name>
    <dbReference type="NCBI Taxonomy" id="270351"/>
    <lineage>
        <taxon>Bacteria</taxon>
        <taxon>Pseudomonadati</taxon>
        <taxon>Pseudomonadota</taxon>
        <taxon>Alphaproteobacteria</taxon>
        <taxon>Hyphomicrobiales</taxon>
        <taxon>Methylobacteriaceae</taxon>
        <taxon>Methylobacterium</taxon>
    </lineage>
</organism>
<feature type="domain" description="TadE-like" evidence="2">
    <location>
        <begin position="18"/>
        <end position="56"/>
    </location>
</feature>
<dbReference type="AlphaFoldDB" id="A0A0C6FDY7"/>
<dbReference type="Pfam" id="PF07811">
    <property type="entry name" value="TadE"/>
    <property type="match status" value="1"/>
</dbReference>
<reference evidence="3 4" key="1">
    <citation type="journal article" date="2015" name="Genome Announc.">
        <title>Complete Genome Sequence of Methylobacterium aquaticum Strain 22A, Isolated from Racomitrium japonicum Moss.</title>
        <authorList>
            <person name="Tani A."/>
            <person name="Ogura Y."/>
            <person name="Hayashi T."/>
            <person name="Kimbara K."/>
        </authorList>
    </citation>
    <scope>NUCLEOTIDE SEQUENCE [LARGE SCALE GENOMIC DNA]</scope>
    <source>
        <strain evidence="3 4">MA-22A</strain>
    </source>
</reference>
<feature type="transmembrane region" description="Helical" evidence="1">
    <location>
        <begin position="21"/>
        <end position="45"/>
    </location>
</feature>
<gene>
    <name evidence="3" type="ORF">Maq22A_c08915</name>
</gene>
<dbReference type="OrthoDB" id="7906240at2"/>
<proteinExistence type="predicted"/>
<keyword evidence="1" id="KW-0472">Membrane</keyword>
<evidence type="ECO:0000259" key="2">
    <source>
        <dbReference type="Pfam" id="PF07811"/>
    </source>
</evidence>
<dbReference type="EMBL" id="AP014704">
    <property type="protein sequence ID" value="BAQ45087.1"/>
    <property type="molecule type" value="Genomic_DNA"/>
</dbReference>
<dbReference type="InterPro" id="IPR012495">
    <property type="entry name" value="TadE-like_dom"/>
</dbReference>
<protein>
    <submittedName>
        <fullName evidence="3">Pilus assembly protein TadE</fullName>
    </submittedName>
</protein>
<keyword evidence="1" id="KW-0812">Transmembrane</keyword>
<evidence type="ECO:0000256" key="1">
    <source>
        <dbReference type="SAM" id="Phobius"/>
    </source>
</evidence>
<evidence type="ECO:0000313" key="3">
    <source>
        <dbReference type="EMBL" id="BAQ45087.1"/>
    </source>
</evidence>
<keyword evidence="1" id="KW-1133">Transmembrane helix</keyword>
<reference evidence="4" key="2">
    <citation type="submission" date="2015-01" db="EMBL/GenBank/DDBJ databases">
        <title>Complete genome sequence of Methylobacterium aquaticum strain 22A.</title>
        <authorList>
            <person name="Tani A."/>
            <person name="Ogura Y."/>
            <person name="Hayashi T."/>
        </authorList>
    </citation>
    <scope>NUCLEOTIDE SEQUENCE [LARGE SCALE GENOMIC DNA]</scope>
    <source>
        <strain evidence="4">MA-22A</strain>
    </source>
</reference>
<dbReference type="RefSeq" id="WP_060846475.1">
    <property type="nucleotide sequence ID" value="NZ_AP014704.1"/>
</dbReference>
<dbReference type="KEGG" id="maqu:Maq22A_c08915"/>
<dbReference type="Proteomes" id="UP000061432">
    <property type="component" value="Chromosome"/>
</dbReference>
<sequence>MRSVLVSRIRRFRSVEDGLAAVEMALIMPVILVIMLGGIQVVSYINAVRKVELVVRSISQMISQTQPPSGSTVAMVNAGDLHFSYDSALVLFPYLMAEGRRRGQAWWQVVTINYASIKFTQTATTCTDGSDLSACYRADVVWTSTGTTQPATGVAYRPCGTPQIAASNTAPPSRTALPRSLFGPAAAVVIDVAFTFTPTFGANYLPSLRIARTAYIQPRYATLVDFDTTNNDGIASKC</sequence>
<dbReference type="PATRIC" id="fig|270351.10.peg.1706"/>
<dbReference type="STRING" id="270351.Maq22A_c08915"/>
<evidence type="ECO:0000313" key="4">
    <source>
        <dbReference type="Proteomes" id="UP000061432"/>
    </source>
</evidence>
<accession>A0A0C6FDY7</accession>
<name>A0A0C6FDY7_9HYPH</name>